<dbReference type="KEGG" id="age:AA314_09671"/>
<sequence length="388" mass="42317">MLLLPLLVTAVLQASPGDALFVHASSLNLRAKPKASASIRLQVPIGSPCSVVAVAKDGWAELECLEVKGFGKLELLGASPPDHAQLLAQGREPGRPLADALNLLQRAVTLKPEDEPTQQAFRELYWKAELERLVKARAAKDTLKEPRESPFSEACGDPEACVKAALQSESVWQDVRVRGTDAVLVQLYADGLFHLRSGAIDTDKRTVTVQLESLTVPSAAVLRALGARDVQDACQPQGEQMCGFAYDQSCAPDNCWEPYQSCQEGAATACQECKSTCNSPCNSCRMKCGGTNRKECVARCIEAARECEAECQAPADSGYKSCEAEYKTCSAEAAREWQRTCERPCNRTKACVDNCQKKNPGMNQWACIDRCDDRLPESCSHECLFGYQ</sequence>
<evidence type="ECO:0000313" key="4">
    <source>
        <dbReference type="Proteomes" id="UP000256345"/>
    </source>
</evidence>
<dbReference type="Proteomes" id="UP000035579">
    <property type="component" value="Chromosome"/>
</dbReference>
<reference evidence="1 3" key="1">
    <citation type="submission" date="2015-05" db="EMBL/GenBank/DDBJ databases">
        <title>Genome assembly of Archangium gephyra DSM 2261.</title>
        <authorList>
            <person name="Sharma G."/>
            <person name="Subramanian S."/>
        </authorList>
    </citation>
    <scope>NUCLEOTIDE SEQUENCE [LARGE SCALE GENOMIC DNA]</scope>
    <source>
        <strain evidence="1 3">DSM 2261</strain>
    </source>
</reference>
<dbReference type="Proteomes" id="UP000256345">
    <property type="component" value="Unassembled WGS sequence"/>
</dbReference>
<keyword evidence="4" id="KW-1185">Reference proteome</keyword>
<protein>
    <recommendedName>
        <fullName evidence="5">SH3 domain-containing protein</fullName>
    </recommendedName>
</protein>
<accession>A0AAC8QJ31</accession>
<dbReference type="EMBL" id="CP011509">
    <property type="protein sequence ID" value="AKJ08045.1"/>
    <property type="molecule type" value="Genomic_DNA"/>
</dbReference>
<gene>
    <name evidence="1" type="ORF">AA314_09671</name>
    <name evidence="2" type="ORF">ATI61_107482</name>
</gene>
<dbReference type="RefSeq" id="WP_047860909.1">
    <property type="nucleotide sequence ID" value="NZ_CP011509.1"/>
</dbReference>
<evidence type="ECO:0000313" key="3">
    <source>
        <dbReference type="Proteomes" id="UP000035579"/>
    </source>
</evidence>
<dbReference type="AlphaFoldDB" id="A0AAC8QJ31"/>
<evidence type="ECO:0000313" key="2">
    <source>
        <dbReference type="EMBL" id="REG29786.1"/>
    </source>
</evidence>
<evidence type="ECO:0008006" key="5">
    <source>
        <dbReference type="Google" id="ProtNLM"/>
    </source>
</evidence>
<reference evidence="2 4" key="2">
    <citation type="submission" date="2018-08" db="EMBL/GenBank/DDBJ databases">
        <title>Genomic Encyclopedia of Archaeal and Bacterial Type Strains, Phase II (KMG-II): from individual species to whole genera.</title>
        <authorList>
            <person name="Goeker M."/>
        </authorList>
    </citation>
    <scope>NUCLEOTIDE SEQUENCE [LARGE SCALE GENOMIC DNA]</scope>
    <source>
        <strain evidence="2 4">DSM 2261</strain>
    </source>
</reference>
<proteinExistence type="predicted"/>
<organism evidence="1 3">
    <name type="scientific">Archangium gephyra</name>
    <dbReference type="NCBI Taxonomy" id="48"/>
    <lineage>
        <taxon>Bacteria</taxon>
        <taxon>Pseudomonadati</taxon>
        <taxon>Myxococcota</taxon>
        <taxon>Myxococcia</taxon>
        <taxon>Myxococcales</taxon>
        <taxon>Cystobacterineae</taxon>
        <taxon>Archangiaceae</taxon>
        <taxon>Archangium</taxon>
    </lineage>
</organism>
<evidence type="ECO:0000313" key="1">
    <source>
        <dbReference type="EMBL" id="AKJ08045.1"/>
    </source>
</evidence>
<dbReference type="EMBL" id="QUMU01000007">
    <property type="protein sequence ID" value="REG29786.1"/>
    <property type="molecule type" value="Genomic_DNA"/>
</dbReference>
<name>A0AAC8QJ31_9BACT</name>